<dbReference type="Proteomes" id="UP000007148">
    <property type="component" value="Unassembled WGS sequence"/>
</dbReference>
<reference evidence="3 4" key="1">
    <citation type="journal article" date="2011" name="PLoS Pathog.">
        <title>Endophytic Life Strategies Decoded by Genome and Transcriptome Analyses of the Mutualistic Root Symbiont Piriformospora indica.</title>
        <authorList>
            <person name="Zuccaro A."/>
            <person name="Lahrmann U."/>
            <person name="Guldener U."/>
            <person name="Langen G."/>
            <person name="Pfiffi S."/>
            <person name="Biedenkopf D."/>
            <person name="Wong P."/>
            <person name="Samans B."/>
            <person name="Grimm C."/>
            <person name="Basiewicz M."/>
            <person name="Murat C."/>
            <person name="Martin F."/>
            <person name="Kogel K.H."/>
        </authorList>
    </citation>
    <scope>NUCLEOTIDE SEQUENCE [LARGE SCALE GENOMIC DNA]</scope>
    <source>
        <strain evidence="3 4">DSM 11827</strain>
    </source>
</reference>
<dbReference type="HOGENOM" id="CLU_039658_0_0_1"/>
<evidence type="ECO:0000313" key="4">
    <source>
        <dbReference type="Proteomes" id="UP000007148"/>
    </source>
</evidence>
<dbReference type="PANTHER" id="PTHR16019:SF5">
    <property type="entry name" value="BSD DOMAIN-CONTAINING PROTEIN 1"/>
    <property type="match status" value="1"/>
</dbReference>
<dbReference type="PROSITE" id="PS50858">
    <property type="entry name" value="BSD"/>
    <property type="match status" value="1"/>
</dbReference>
<dbReference type="InterPro" id="IPR005607">
    <property type="entry name" value="BSD_dom"/>
</dbReference>
<evidence type="ECO:0000256" key="1">
    <source>
        <dbReference type="SAM" id="MobiDB-lite"/>
    </source>
</evidence>
<feature type="compositionally biased region" description="Acidic residues" evidence="1">
    <location>
        <begin position="425"/>
        <end position="438"/>
    </location>
</feature>
<sequence length="549" mass="59211">MNAMDVYDFDEQTTPAPQSSSSGGSAATTTAQPTLNEEVQQAIGSFGRFWGGFRAQSISALATARKDLGSVVQQAQQELSKLAAPSPTSPPPTSTETTSATADTSEKSKDVVAGDGPTETKGTSSPRASTSESGSNLFSYIQSSLVENLSTAQSTVQRTLASPEVQNLRSNINANISHLQEAVQTQVHQVQSNPTIQSLQSSVRDLNIQSRVQDLQQNVASNVPHNAAEARERIKGLEGLAEGFWKSTGEFFREAVKIVPPTEEELQRSGSGTMGLGIDGMDMWAFDELGGVVTDETEVDGKGKVKAPPASSGIGLNRTAALLSALRTDPSLLRADPEAGEGKDAYTRFVTELDSKGATVGSEPWVRKCDEELGLFDDLKKTKDQLVPEEMDEATFWTRYWFRAWQIRQAEEKRKALLQATMEQEKEDEFSWEDEEETASALTPTAAQGTEGVPSKSLETDAKVQAKEEATSAMNRKHGPSSPSKESEESYDLVSTRSGNTSATGLAAPSGLSTVVEGAKPSGKTEEDEEEEEEESDDEEEDEEDSDWE</sequence>
<feature type="compositionally biased region" description="Basic and acidic residues" evidence="1">
    <location>
        <begin position="458"/>
        <end position="470"/>
    </location>
</feature>
<gene>
    <name evidence="3" type="ORF">PIIN_08113</name>
</gene>
<protein>
    <recommendedName>
        <fullName evidence="2">BSD domain-containing protein</fullName>
    </recommendedName>
</protein>
<dbReference type="InterPro" id="IPR035925">
    <property type="entry name" value="BSD_dom_sf"/>
</dbReference>
<feature type="compositionally biased region" description="Acidic residues" evidence="1">
    <location>
        <begin position="526"/>
        <end position="549"/>
    </location>
</feature>
<dbReference type="Gene3D" id="1.10.3970.10">
    <property type="entry name" value="BSD domain"/>
    <property type="match status" value="1"/>
</dbReference>
<evidence type="ECO:0000313" key="3">
    <source>
        <dbReference type="EMBL" id="CCA74160.1"/>
    </source>
</evidence>
<dbReference type="OrthoDB" id="73788at2759"/>
<feature type="compositionally biased region" description="Polar residues" evidence="1">
    <location>
        <begin position="493"/>
        <end position="504"/>
    </location>
</feature>
<evidence type="ECO:0000259" key="2">
    <source>
        <dbReference type="PROSITE" id="PS50858"/>
    </source>
</evidence>
<dbReference type="eggNOG" id="ENOG502S5UQ">
    <property type="taxonomic scope" value="Eukaryota"/>
</dbReference>
<proteinExistence type="predicted"/>
<feature type="region of interest" description="Disordered" evidence="1">
    <location>
        <begin position="1"/>
        <end position="36"/>
    </location>
</feature>
<dbReference type="EMBL" id="CAFZ01000285">
    <property type="protein sequence ID" value="CCA74160.1"/>
    <property type="molecule type" value="Genomic_DNA"/>
</dbReference>
<dbReference type="GO" id="GO:0005737">
    <property type="term" value="C:cytoplasm"/>
    <property type="evidence" value="ECO:0007669"/>
    <property type="project" value="TreeGrafter"/>
</dbReference>
<feature type="compositionally biased region" description="Low complexity" evidence="1">
    <location>
        <begin position="12"/>
        <end position="34"/>
    </location>
</feature>
<dbReference type="InterPro" id="IPR051494">
    <property type="entry name" value="BSD_domain-containing"/>
</dbReference>
<comment type="caution">
    <text evidence="3">The sequence shown here is derived from an EMBL/GenBank/DDBJ whole genome shotgun (WGS) entry which is preliminary data.</text>
</comment>
<feature type="compositionally biased region" description="Low complexity" evidence="1">
    <location>
        <begin position="94"/>
        <end position="103"/>
    </location>
</feature>
<name>G4TS67_SERID</name>
<organism evidence="3 4">
    <name type="scientific">Serendipita indica (strain DSM 11827)</name>
    <name type="common">Root endophyte fungus</name>
    <name type="synonym">Piriformospora indica</name>
    <dbReference type="NCBI Taxonomy" id="1109443"/>
    <lineage>
        <taxon>Eukaryota</taxon>
        <taxon>Fungi</taxon>
        <taxon>Dikarya</taxon>
        <taxon>Basidiomycota</taxon>
        <taxon>Agaricomycotina</taxon>
        <taxon>Agaricomycetes</taxon>
        <taxon>Sebacinales</taxon>
        <taxon>Serendipitaceae</taxon>
        <taxon>Serendipita</taxon>
    </lineage>
</organism>
<dbReference type="OMA" id="TYYEGAR"/>
<feature type="region of interest" description="Disordered" evidence="1">
    <location>
        <begin position="76"/>
        <end position="134"/>
    </location>
</feature>
<accession>G4TS67</accession>
<dbReference type="Pfam" id="PF03909">
    <property type="entry name" value="BSD"/>
    <property type="match status" value="1"/>
</dbReference>
<feature type="domain" description="BSD" evidence="2">
    <location>
        <begin position="378"/>
        <end position="408"/>
    </location>
</feature>
<dbReference type="InParanoid" id="G4TS67"/>
<feature type="compositionally biased region" description="Polar residues" evidence="1">
    <location>
        <begin position="120"/>
        <end position="134"/>
    </location>
</feature>
<dbReference type="PANTHER" id="PTHR16019">
    <property type="entry name" value="SYNAPSE-ASSOCIATED PROTEIN"/>
    <property type="match status" value="1"/>
</dbReference>
<keyword evidence="4" id="KW-1185">Reference proteome</keyword>
<dbReference type="SUPFAM" id="SSF140383">
    <property type="entry name" value="BSD domain-like"/>
    <property type="match status" value="1"/>
</dbReference>
<feature type="region of interest" description="Disordered" evidence="1">
    <location>
        <begin position="425"/>
        <end position="549"/>
    </location>
</feature>
<dbReference type="AlphaFoldDB" id="G4TS67"/>